<evidence type="ECO:0000256" key="8">
    <source>
        <dbReference type="SAM" id="MobiDB-lite"/>
    </source>
</evidence>
<dbReference type="Gene3D" id="2.60.40.1180">
    <property type="entry name" value="Golgi alpha-mannosidase II"/>
    <property type="match status" value="1"/>
</dbReference>
<sequence>MPHTARFTVDPEFAIGEVDPRLYGTFVEHMGRCVYTGIHEPEHPSADAAGFRTDVADLVRELGTGLVRYPGGNFVSGYHWEDGVGPTSERPRRLDLAWRSIETNQVGTNEFLTWAKQLGLDPMMAVNLGTRGIDAARALVEYCNQPGGTAWSDLRIKHGVPEPHDVKLWCLGNEMDGPWQTGHKTATEYGRLAAETGKAMRQVDPSIELVACGSSNAGMPTFGTWEREVLEQTYDEVDYLSLHAYYEELDGDRASFLASGAHMDQYIRDVVATADHVRATRRAKKHIRLSFDEWNVWYAARFVGERNLETAETPRLIEDTYSVTDAVVVGSLLITLLRNANRVAIACLAQLVNVIAPIRSEPGGASWRQTIFHPFAQAARFASGTVLRTDITGSRIDTRQHGDVSALDTVVTYEEESGALTVLAVNRGQDQPLLLRAELRGALSGYRVLEHLVLSDPDPDAVNTEAEPERVTPRTGGGARVTADGALEAELAPVSWHVIRLAPAQ</sequence>
<keyword evidence="6" id="KW-0119">Carbohydrate metabolism</keyword>
<evidence type="ECO:0000259" key="9">
    <source>
        <dbReference type="SMART" id="SM00813"/>
    </source>
</evidence>
<protein>
    <recommendedName>
        <fullName evidence="4">non-reducing end alpha-L-arabinofuranosidase</fullName>
        <ecNumber evidence="4">3.2.1.55</ecNumber>
    </recommendedName>
</protein>
<evidence type="ECO:0000256" key="6">
    <source>
        <dbReference type="ARBA" id="ARBA00023277"/>
    </source>
</evidence>
<evidence type="ECO:0000256" key="2">
    <source>
        <dbReference type="ARBA" id="ARBA00007186"/>
    </source>
</evidence>
<dbReference type="InterPro" id="IPR010720">
    <property type="entry name" value="Alpha-L-AF_C"/>
</dbReference>
<gene>
    <name evidence="10" type="ORF">JEQ17_09825</name>
</gene>
<dbReference type="KEGG" id="slf:JEQ17_09825"/>
<dbReference type="InterPro" id="IPR055235">
    <property type="entry name" value="ASD1_cat"/>
</dbReference>
<proteinExistence type="inferred from homology"/>
<evidence type="ECO:0000256" key="4">
    <source>
        <dbReference type="ARBA" id="ARBA00012670"/>
    </source>
</evidence>
<reference evidence="10 11" key="1">
    <citation type="submission" date="2020-12" db="EMBL/GenBank/DDBJ databases">
        <title>A novel species.</title>
        <authorList>
            <person name="Li K."/>
        </authorList>
    </citation>
    <scope>NUCLEOTIDE SEQUENCE [LARGE SCALE GENOMIC DNA]</scope>
    <source>
        <strain evidence="10 11">ZYC-3</strain>
    </source>
</reference>
<comment type="similarity">
    <text evidence="2">Belongs to the glycosyl hydrolase 51 family.</text>
</comment>
<organism evidence="10 11">
    <name type="scientific">Streptomyces liliifuscus</name>
    <dbReference type="NCBI Taxonomy" id="2797636"/>
    <lineage>
        <taxon>Bacteria</taxon>
        <taxon>Bacillati</taxon>
        <taxon>Actinomycetota</taxon>
        <taxon>Actinomycetes</taxon>
        <taxon>Kitasatosporales</taxon>
        <taxon>Streptomycetaceae</taxon>
        <taxon>Streptomyces</taxon>
    </lineage>
</organism>
<dbReference type="EC" id="3.2.1.55" evidence="4"/>
<evidence type="ECO:0000256" key="1">
    <source>
        <dbReference type="ARBA" id="ARBA00001462"/>
    </source>
</evidence>
<dbReference type="SUPFAM" id="SSF51445">
    <property type="entry name" value="(Trans)glycosidases"/>
    <property type="match status" value="1"/>
</dbReference>
<dbReference type="InterPro" id="IPR013780">
    <property type="entry name" value="Glyco_hydro_b"/>
</dbReference>
<evidence type="ECO:0000313" key="11">
    <source>
        <dbReference type="Proteomes" id="UP000595636"/>
    </source>
</evidence>
<evidence type="ECO:0000256" key="7">
    <source>
        <dbReference type="ARBA" id="ARBA00023295"/>
    </source>
</evidence>
<dbReference type="InterPro" id="IPR017853">
    <property type="entry name" value="GH"/>
</dbReference>
<dbReference type="Pfam" id="PF22848">
    <property type="entry name" value="ASD1_dom"/>
    <property type="match status" value="1"/>
</dbReference>
<dbReference type="Pfam" id="PF06964">
    <property type="entry name" value="Alpha-L-AF_C"/>
    <property type="match status" value="1"/>
</dbReference>
<dbReference type="RefSeq" id="WP_200394873.1">
    <property type="nucleotide sequence ID" value="NZ_CP066831.1"/>
</dbReference>
<dbReference type="GO" id="GO:0046373">
    <property type="term" value="P:L-arabinose metabolic process"/>
    <property type="evidence" value="ECO:0007669"/>
    <property type="project" value="InterPro"/>
</dbReference>
<keyword evidence="5" id="KW-0378">Hydrolase</keyword>
<dbReference type="EMBL" id="CP066831">
    <property type="protein sequence ID" value="QQM39736.1"/>
    <property type="molecule type" value="Genomic_DNA"/>
</dbReference>
<feature type="region of interest" description="Disordered" evidence="8">
    <location>
        <begin position="458"/>
        <end position="479"/>
    </location>
</feature>
<dbReference type="GO" id="GO:0000272">
    <property type="term" value="P:polysaccharide catabolic process"/>
    <property type="evidence" value="ECO:0007669"/>
    <property type="project" value="TreeGrafter"/>
</dbReference>
<dbReference type="SMART" id="SM00813">
    <property type="entry name" value="Alpha-L-AF_C"/>
    <property type="match status" value="1"/>
</dbReference>
<name>A0A7T7I2C1_9ACTN</name>
<comment type="subunit">
    <text evidence="3">Homohexamer; trimer of dimers.</text>
</comment>
<evidence type="ECO:0000256" key="5">
    <source>
        <dbReference type="ARBA" id="ARBA00022801"/>
    </source>
</evidence>
<dbReference type="GO" id="GO:0046556">
    <property type="term" value="F:alpha-L-arabinofuranosidase activity"/>
    <property type="evidence" value="ECO:0007669"/>
    <property type="project" value="UniProtKB-EC"/>
</dbReference>
<evidence type="ECO:0000313" key="10">
    <source>
        <dbReference type="EMBL" id="QQM39736.1"/>
    </source>
</evidence>
<dbReference type="PANTHER" id="PTHR43576:SF3">
    <property type="entry name" value="ALPHA-L-ARABINOFURANOSIDASE C"/>
    <property type="match status" value="1"/>
</dbReference>
<comment type="catalytic activity">
    <reaction evidence="1">
        <text>Hydrolysis of terminal non-reducing alpha-L-arabinofuranoside residues in alpha-L-arabinosides.</text>
        <dbReference type="EC" id="3.2.1.55"/>
    </reaction>
</comment>
<keyword evidence="11" id="KW-1185">Reference proteome</keyword>
<accession>A0A7T7I2C1</accession>
<evidence type="ECO:0000256" key="3">
    <source>
        <dbReference type="ARBA" id="ARBA00011165"/>
    </source>
</evidence>
<dbReference type="Gene3D" id="3.20.20.80">
    <property type="entry name" value="Glycosidases"/>
    <property type="match status" value="1"/>
</dbReference>
<dbReference type="AlphaFoldDB" id="A0A7T7I2C1"/>
<feature type="domain" description="Alpha-L-arabinofuranosidase C-terminal" evidence="9">
    <location>
        <begin position="292"/>
        <end position="495"/>
    </location>
</feature>
<dbReference type="PANTHER" id="PTHR43576">
    <property type="entry name" value="ALPHA-L-ARABINOFURANOSIDASE C-RELATED"/>
    <property type="match status" value="1"/>
</dbReference>
<dbReference type="Proteomes" id="UP000595636">
    <property type="component" value="Chromosome"/>
</dbReference>
<keyword evidence="7" id="KW-0326">Glycosidase</keyword>
<dbReference type="SUPFAM" id="SSF51011">
    <property type="entry name" value="Glycosyl hydrolase domain"/>
    <property type="match status" value="1"/>
</dbReference>